<sequence length="150" mass="17283">MEEKRIIDINGMKMEVDLRTAKRIDTFKVGDNVKVLATEYNGTHSIKPGVITDFAMFKDLPTIVVAVFNEGSWSSNPTISFEHINSESNTELIFASEEEIRLSRDGVIEKFEREIQKKENERQDLQNQLDYFKKHFLKNEGEVLADARAD</sequence>
<reference evidence="2" key="1">
    <citation type="journal article" date="2021" name="Proc. Natl. Acad. Sci. U.S.A.">
        <title>A Catalog of Tens of Thousands of Viruses from Human Metagenomes Reveals Hidden Associations with Chronic Diseases.</title>
        <authorList>
            <person name="Tisza M.J."/>
            <person name="Buck C.B."/>
        </authorList>
    </citation>
    <scope>NUCLEOTIDE SEQUENCE</scope>
    <source>
        <strain evidence="2">Ctoyo6</strain>
    </source>
</reference>
<organism evidence="2">
    <name type="scientific">Siphoviridae sp. ctoyo6</name>
    <dbReference type="NCBI Taxonomy" id="2825674"/>
    <lineage>
        <taxon>Viruses</taxon>
        <taxon>Duplodnaviria</taxon>
        <taxon>Heunggongvirae</taxon>
        <taxon>Uroviricota</taxon>
        <taxon>Caudoviricetes</taxon>
    </lineage>
</organism>
<evidence type="ECO:0000313" key="2">
    <source>
        <dbReference type="EMBL" id="DAF88883.1"/>
    </source>
</evidence>
<evidence type="ECO:0000256" key="1">
    <source>
        <dbReference type="SAM" id="Coils"/>
    </source>
</evidence>
<name>A0A8S5U351_9CAUD</name>
<proteinExistence type="predicted"/>
<dbReference type="EMBL" id="BK015998">
    <property type="protein sequence ID" value="DAF88883.1"/>
    <property type="molecule type" value="Genomic_DNA"/>
</dbReference>
<keyword evidence="1" id="KW-0175">Coiled coil</keyword>
<accession>A0A8S5U351</accession>
<feature type="coiled-coil region" evidence="1">
    <location>
        <begin position="108"/>
        <end position="135"/>
    </location>
</feature>
<protein>
    <submittedName>
        <fullName evidence="2">Coiled-coil domain-containing protein</fullName>
    </submittedName>
</protein>